<feature type="domain" description="PNPLA" evidence="6">
    <location>
        <begin position="8"/>
        <end position="214"/>
    </location>
</feature>
<feature type="active site" description="Nucleophile" evidence="4">
    <location>
        <position position="55"/>
    </location>
</feature>
<evidence type="ECO:0000256" key="2">
    <source>
        <dbReference type="ARBA" id="ARBA00022963"/>
    </source>
</evidence>
<protein>
    <recommendedName>
        <fullName evidence="6">PNPLA domain-containing protein</fullName>
    </recommendedName>
</protein>
<dbReference type="GO" id="GO:0016042">
    <property type="term" value="P:lipid catabolic process"/>
    <property type="evidence" value="ECO:0007669"/>
    <property type="project" value="UniProtKB-UniRule"/>
</dbReference>
<dbReference type="SUPFAM" id="SSF52151">
    <property type="entry name" value="FabD/lysophospholipase-like"/>
    <property type="match status" value="1"/>
</dbReference>
<dbReference type="GO" id="GO:0019369">
    <property type="term" value="P:arachidonate metabolic process"/>
    <property type="evidence" value="ECO:0007669"/>
    <property type="project" value="TreeGrafter"/>
</dbReference>
<dbReference type="HOGENOM" id="CLU_000288_144_2_1"/>
<accession>H6BVT7</accession>
<feature type="compositionally biased region" description="Low complexity" evidence="5">
    <location>
        <begin position="417"/>
        <end position="450"/>
    </location>
</feature>
<feature type="active site" description="Proton acceptor" evidence="4">
    <location>
        <position position="201"/>
    </location>
</feature>
<dbReference type="InterPro" id="IPR016035">
    <property type="entry name" value="Acyl_Trfase/lysoPLipase"/>
</dbReference>
<gene>
    <name evidence="7" type="ORF">HMPREF1120_03245</name>
</gene>
<keyword evidence="8" id="KW-1185">Reference proteome</keyword>
<evidence type="ECO:0000259" key="6">
    <source>
        <dbReference type="PROSITE" id="PS51635"/>
    </source>
</evidence>
<dbReference type="GO" id="GO:0016020">
    <property type="term" value="C:membrane"/>
    <property type="evidence" value="ECO:0007669"/>
    <property type="project" value="TreeGrafter"/>
</dbReference>
<name>H6BVT7_EXODN</name>
<dbReference type="RefSeq" id="XP_009155552.1">
    <property type="nucleotide sequence ID" value="XM_009157304.1"/>
</dbReference>
<feature type="region of interest" description="Disordered" evidence="5">
    <location>
        <begin position="401"/>
        <end position="472"/>
    </location>
</feature>
<dbReference type="InterPro" id="IPR002641">
    <property type="entry name" value="PNPLA_dom"/>
</dbReference>
<evidence type="ECO:0000256" key="4">
    <source>
        <dbReference type="PROSITE-ProRule" id="PRU01161"/>
    </source>
</evidence>
<evidence type="ECO:0000256" key="5">
    <source>
        <dbReference type="SAM" id="MobiDB-lite"/>
    </source>
</evidence>
<dbReference type="GeneID" id="20307884"/>
<dbReference type="InParanoid" id="H6BVT7"/>
<evidence type="ECO:0000313" key="8">
    <source>
        <dbReference type="Proteomes" id="UP000007304"/>
    </source>
</evidence>
<organism evidence="7 8">
    <name type="scientific">Exophiala dermatitidis (strain ATCC 34100 / CBS 525.76 / NIH/UT8656)</name>
    <name type="common">Black yeast</name>
    <name type="synonym">Wangiella dermatitidis</name>
    <dbReference type="NCBI Taxonomy" id="858893"/>
    <lineage>
        <taxon>Eukaryota</taxon>
        <taxon>Fungi</taxon>
        <taxon>Dikarya</taxon>
        <taxon>Ascomycota</taxon>
        <taxon>Pezizomycotina</taxon>
        <taxon>Eurotiomycetes</taxon>
        <taxon>Chaetothyriomycetidae</taxon>
        <taxon>Chaetothyriales</taxon>
        <taxon>Herpotrichiellaceae</taxon>
        <taxon>Exophiala</taxon>
    </lineage>
</organism>
<dbReference type="PANTHER" id="PTHR24185">
    <property type="entry name" value="CALCIUM-INDEPENDENT PHOSPHOLIPASE A2-GAMMA"/>
    <property type="match status" value="1"/>
</dbReference>
<dbReference type="PROSITE" id="PS51635">
    <property type="entry name" value="PNPLA"/>
    <property type="match status" value="1"/>
</dbReference>
<evidence type="ECO:0000256" key="3">
    <source>
        <dbReference type="ARBA" id="ARBA00023098"/>
    </source>
</evidence>
<feature type="short sequence motif" description="DGA/G" evidence="4">
    <location>
        <begin position="201"/>
        <end position="203"/>
    </location>
</feature>
<dbReference type="EMBL" id="JH226132">
    <property type="protein sequence ID" value="EHY55091.1"/>
    <property type="molecule type" value="Genomic_DNA"/>
</dbReference>
<proteinExistence type="predicted"/>
<feature type="region of interest" description="Disordered" evidence="5">
    <location>
        <begin position="362"/>
        <end position="381"/>
    </location>
</feature>
<evidence type="ECO:0000313" key="7">
    <source>
        <dbReference type="EMBL" id="EHY55091.1"/>
    </source>
</evidence>
<keyword evidence="1 4" id="KW-0378">Hydrolase</keyword>
<dbReference type="AlphaFoldDB" id="H6BVT7"/>
<dbReference type="VEuPathDB" id="FungiDB:HMPREF1120_03245"/>
<dbReference type="Proteomes" id="UP000007304">
    <property type="component" value="Unassembled WGS sequence"/>
</dbReference>
<feature type="region of interest" description="Disordered" evidence="5">
    <location>
        <begin position="244"/>
        <end position="265"/>
    </location>
</feature>
<keyword evidence="2 4" id="KW-0442">Lipid degradation</keyword>
<dbReference type="eggNOG" id="KOG4231">
    <property type="taxonomic scope" value="Eukaryota"/>
</dbReference>
<reference evidence="7" key="1">
    <citation type="submission" date="2011-07" db="EMBL/GenBank/DDBJ databases">
        <title>The Genome Sequence of Exophiala (Wangiella) dermatitidis NIH/UT8656.</title>
        <authorList>
            <consortium name="The Broad Institute Genome Sequencing Platform"/>
            <person name="Cuomo C."/>
            <person name="Wang Z."/>
            <person name="Hunicke-Smith S."/>
            <person name="Szanislo P.J."/>
            <person name="Earl A."/>
            <person name="Young S.K."/>
            <person name="Zeng Q."/>
            <person name="Gargeya S."/>
            <person name="Fitzgerald M."/>
            <person name="Haas B."/>
            <person name="Abouelleil A."/>
            <person name="Alvarado L."/>
            <person name="Arachchi H.M."/>
            <person name="Berlin A."/>
            <person name="Brown A."/>
            <person name="Chapman S.B."/>
            <person name="Chen Z."/>
            <person name="Dunbar C."/>
            <person name="Freedman E."/>
            <person name="Gearin G."/>
            <person name="Gellesch M."/>
            <person name="Goldberg J."/>
            <person name="Griggs A."/>
            <person name="Gujja S."/>
            <person name="Heiman D."/>
            <person name="Howarth C."/>
            <person name="Larson L."/>
            <person name="Lui A."/>
            <person name="MacDonald P.J.P."/>
            <person name="Montmayeur A."/>
            <person name="Murphy C."/>
            <person name="Neiman D."/>
            <person name="Pearson M."/>
            <person name="Priest M."/>
            <person name="Roberts A."/>
            <person name="Saif S."/>
            <person name="Shea T."/>
            <person name="Shenoy N."/>
            <person name="Sisk P."/>
            <person name="Stolte C."/>
            <person name="Sykes S."/>
            <person name="Wortman J."/>
            <person name="Nusbaum C."/>
            <person name="Birren B."/>
        </authorList>
    </citation>
    <scope>NUCLEOTIDE SEQUENCE</scope>
    <source>
        <strain evidence="7">NIH/UT8656</strain>
    </source>
</reference>
<keyword evidence="3 4" id="KW-0443">Lipid metabolism</keyword>
<evidence type="ECO:0000256" key="1">
    <source>
        <dbReference type="ARBA" id="ARBA00022801"/>
    </source>
</evidence>
<dbReference type="PANTHER" id="PTHR24185:SF1">
    <property type="entry name" value="CALCIUM-INDEPENDENT PHOSPHOLIPASE A2-GAMMA"/>
    <property type="match status" value="1"/>
</dbReference>
<dbReference type="STRING" id="858893.H6BVT7"/>
<feature type="short sequence motif" description="GXGXXG" evidence="4">
    <location>
        <begin position="12"/>
        <end position="17"/>
    </location>
</feature>
<dbReference type="Gene3D" id="3.40.1090.10">
    <property type="entry name" value="Cytosolic phospholipase A2 catalytic domain"/>
    <property type="match status" value="1"/>
</dbReference>
<feature type="short sequence motif" description="GXSXG" evidence="4">
    <location>
        <begin position="53"/>
        <end position="57"/>
    </location>
</feature>
<sequence length="518" mass="56228">MAARTNVLAFDGGGTRGLTSLLILQAIMHQLNIILGISGKTLVPRDIFDAICGTSTGGLIAIMLGRFGMSVEECIKQYDSLAQRIFSKRKWAGYLTKNLLGDKYSSKPLRQCVKELAEMYADKGDASMRCEPDVRKIPCTVITCRLHPKTREPMNEPTFLCSHTCESGLEALIWEAAHATTAAPTYFGDCWIEAAQGSYIDGGVGYNNPTYSTYNHYSDEAARNLEPKARGVVSERYRFVSIGTGQRSEKEADTGPQSKTAVKRPRRGFRAIVRSRIGLFKVLVHNTTRSDKDDGLIRALGDAIDYVRLEGAKGVHKFPLDASDPTSMARMRKLTEEWIASAEGKHQIGQAASKLAEHYESRWASPSLPSPSGSVDGLGLDISQSHDQRLTSLLSREPILATPEHSDPALNARLDFTPASNPTSSPTTSPRQPTPDLTQAATATQGARTGSFRSSGEEDNEGRTPVQPLSTTKTEIAIGQLFEDCGAGKEGSSLGATDSDTVFIEIEGQTRHGIKQTA</sequence>
<dbReference type="GO" id="GO:0047499">
    <property type="term" value="F:calcium-independent phospholipase A2 activity"/>
    <property type="evidence" value="ECO:0007669"/>
    <property type="project" value="TreeGrafter"/>
</dbReference>
<dbReference type="GO" id="GO:0046486">
    <property type="term" value="P:glycerolipid metabolic process"/>
    <property type="evidence" value="ECO:0007669"/>
    <property type="project" value="UniProtKB-ARBA"/>
</dbReference>
<dbReference type="Pfam" id="PF01734">
    <property type="entry name" value="Patatin"/>
    <property type="match status" value="1"/>
</dbReference>